<reference evidence="1" key="3">
    <citation type="submission" date="2025-08" db="UniProtKB">
        <authorList>
            <consortium name="Ensembl"/>
        </authorList>
    </citation>
    <scope>IDENTIFICATION</scope>
</reference>
<dbReference type="GeneTree" id="ENSGT00910000147880"/>
<name>A0A2I2ZK74_GORGO</name>
<protein>
    <submittedName>
        <fullName evidence="1">Uncharacterized protein</fullName>
    </submittedName>
</protein>
<evidence type="ECO:0000313" key="1">
    <source>
        <dbReference type="Ensembl" id="ENSGGOP00000047581.1"/>
    </source>
</evidence>
<reference evidence="1" key="4">
    <citation type="submission" date="2025-09" db="UniProtKB">
        <authorList>
            <consortium name="Ensembl"/>
        </authorList>
    </citation>
    <scope>IDENTIFICATION</scope>
</reference>
<dbReference type="AlphaFoldDB" id="A0A2I2ZK74"/>
<accession>A0A2I2ZK74</accession>
<proteinExistence type="predicted"/>
<dbReference type="Ensembl" id="ENSGGOT00000045451.1">
    <property type="protein sequence ID" value="ENSGGOP00000047581.1"/>
    <property type="gene ID" value="ENSGGOG00000039905.1"/>
</dbReference>
<reference evidence="1 2" key="2">
    <citation type="journal article" date="2012" name="Nature">
        <title>Insights into hominid evolution from the gorilla genome sequence.</title>
        <authorList>
            <person name="Scally A."/>
            <person name="Dutheil J.Y."/>
            <person name="Hillier L.W."/>
            <person name="Jordan G.E."/>
            <person name="Goodhead I."/>
            <person name="Herrero J."/>
            <person name="Hobolth A."/>
            <person name="Lappalainen T."/>
            <person name="Mailund T."/>
            <person name="Marques-Bonet T."/>
            <person name="McCarthy S."/>
            <person name="Montgomery S.H."/>
            <person name="Schwalie P.C."/>
            <person name="Tang Y.A."/>
            <person name="Ward M.C."/>
            <person name="Xue Y."/>
            <person name="Yngvadottir B."/>
            <person name="Alkan C."/>
            <person name="Andersen L.N."/>
            <person name="Ayub Q."/>
            <person name="Ball E.V."/>
            <person name="Beal K."/>
            <person name="Bradley B.J."/>
            <person name="Chen Y."/>
            <person name="Clee C.M."/>
            <person name="Fitzgerald S."/>
            <person name="Graves T.A."/>
            <person name="Gu Y."/>
            <person name="Heath P."/>
            <person name="Heger A."/>
            <person name="Karakoc E."/>
            <person name="Kolb-Kokocinski A."/>
            <person name="Laird G.K."/>
            <person name="Lunter G."/>
            <person name="Meader S."/>
            <person name="Mort M."/>
            <person name="Mullikin J.C."/>
            <person name="Munch K."/>
            <person name="O'Connor T.D."/>
            <person name="Phillips A.D."/>
            <person name="Prado-Martinez J."/>
            <person name="Rogers A.S."/>
            <person name="Sajjadian S."/>
            <person name="Schmidt D."/>
            <person name="Shaw K."/>
            <person name="Simpson J.T."/>
            <person name="Stenson P.D."/>
            <person name="Turner D.J."/>
            <person name="Vigilant L."/>
            <person name="Vilella A.J."/>
            <person name="Whitener W."/>
            <person name="Zhu B."/>
            <person name="Cooper D.N."/>
            <person name="de Jong P."/>
            <person name="Dermitzakis E.T."/>
            <person name="Eichler E.E."/>
            <person name="Flicek P."/>
            <person name="Goldman N."/>
            <person name="Mundy N.I."/>
            <person name="Ning Z."/>
            <person name="Odom D.T."/>
            <person name="Ponting C.P."/>
            <person name="Quail M.A."/>
            <person name="Ryder O.A."/>
            <person name="Searle S.M."/>
            <person name="Warren W.C."/>
            <person name="Wilson R.K."/>
            <person name="Schierup M.H."/>
            <person name="Rogers J."/>
            <person name="Tyler-Smith C."/>
            <person name="Durbin R."/>
        </authorList>
    </citation>
    <scope>NUCLEOTIDE SEQUENCE [LARGE SCALE GENOMIC DNA]</scope>
</reference>
<dbReference type="Proteomes" id="UP000001519">
    <property type="component" value="Chromosome 20"/>
</dbReference>
<dbReference type="OMA" id="FLFSLWH"/>
<keyword evidence="2" id="KW-1185">Reference proteome</keyword>
<sequence>MCVAGQSILYRRMRDWKAAAITTFSRFLPHLLLHERPSGLAPFAFRADSWLGKVPVFLFSLWHLS</sequence>
<dbReference type="InParanoid" id="A0A2I2ZK74"/>
<evidence type="ECO:0000313" key="2">
    <source>
        <dbReference type="Proteomes" id="UP000001519"/>
    </source>
</evidence>
<dbReference type="EMBL" id="CABD030115733">
    <property type="status" value="NOT_ANNOTATED_CDS"/>
    <property type="molecule type" value="Genomic_DNA"/>
</dbReference>
<organism evidence="1 2">
    <name type="scientific">Gorilla gorilla gorilla</name>
    <name type="common">Western lowland gorilla</name>
    <dbReference type="NCBI Taxonomy" id="9595"/>
    <lineage>
        <taxon>Eukaryota</taxon>
        <taxon>Metazoa</taxon>
        <taxon>Chordata</taxon>
        <taxon>Craniata</taxon>
        <taxon>Vertebrata</taxon>
        <taxon>Euteleostomi</taxon>
        <taxon>Mammalia</taxon>
        <taxon>Eutheria</taxon>
        <taxon>Euarchontoglires</taxon>
        <taxon>Primates</taxon>
        <taxon>Haplorrhini</taxon>
        <taxon>Catarrhini</taxon>
        <taxon>Hominidae</taxon>
        <taxon>Gorilla</taxon>
    </lineage>
</organism>
<reference evidence="2" key="1">
    <citation type="submission" date="2011-05" db="EMBL/GenBank/DDBJ databases">
        <title>Insights into the evolution of the great apes provided by the gorilla genome.</title>
        <authorList>
            <person name="Scally A."/>
        </authorList>
    </citation>
    <scope>NUCLEOTIDE SEQUENCE [LARGE SCALE GENOMIC DNA]</scope>
</reference>